<name>A0A2B8B209_9PROT</name>
<gene>
    <name evidence="1" type="ORF">CRT60_18275</name>
</gene>
<organism evidence="1 2">
    <name type="scientific">Azospirillum palustre</name>
    <dbReference type="NCBI Taxonomy" id="2044885"/>
    <lineage>
        <taxon>Bacteria</taxon>
        <taxon>Pseudomonadati</taxon>
        <taxon>Pseudomonadota</taxon>
        <taxon>Alphaproteobacteria</taxon>
        <taxon>Rhodospirillales</taxon>
        <taxon>Azospirillaceae</taxon>
        <taxon>Azospirillum</taxon>
    </lineage>
</organism>
<comment type="caution">
    <text evidence="1">The sequence shown here is derived from an EMBL/GenBank/DDBJ whole genome shotgun (WGS) entry which is preliminary data.</text>
</comment>
<dbReference type="Proteomes" id="UP000225379">
    <property type="component" value="Unassembled WGS sequence"/>
</dbReference>
<dbReference type="EMBL" id="PDKW01000042">
    <property type="protein sequence ID" value="PGH55274.1"/>
    <property type="molecule type" value="Genomic_DNA"/>
</dbReference>
<keyword evidence="2" id="KW-1185">Reference proteome</keyword>
<evidence type="ECO:0000313" key="1">
    <source>
        <dbReference type="EMBL" id="PGH55274.1"/>
    </source>
</evidence>
<reference evidence="2" key="1">
    <citation type="submission" date="2017-10" db="EMBL/GenBank/DDBJ databases">
        <authorList>
            <person name="Kravchenko I.K."/>
            <person name="Grouzdev D.S."/>
        </authorList>
    </citation>
    <scope>NUCLEOTIDE SEQUENCE [LARGE SCALE GENOMIC DNA]</scope>
    <source>
        <strain evidence="2">B2</strain>
    </source>
</reference>
<evidence type="ECO:0000313" key="2">
    <source>
        <dbReference type="Proteomes" id="UP000225379"/>
    </source>
</evidence>
<dbReference type="AlphaFoldDB" id="A0A2B8B209"/>
<protein>
    <submittedName>
        <fullName evidence="1">Uncharacterized protein</fullName>
    </submittedName>
</protein>
<dbReference type="OrthoDB" id="7307539at2"/>
<proteinExistence type="predicted"/>
<accession>A0A2B8B209</accession>
<sequence length="59" mass="6819">MLKPTVAPSSGMFRMLDSHRWTNPARYEYTRIRAFFFAKPRNDGSGAKRIGTDRATVKR</sequence>